<proteinExistence type="predicted"/>
<dbReference type="Proteomes" id="UP000657006">
    <property type="component" value="Unassembled WGS sequence"/>
</dbReference>
<comment type="caution">
    <text evidence="4">The sequence shown here is derived from an EMBL/GenBank/DDBJ whole genome shotgun (WGS) entry which is preliminary data.</text>
</comment>
<organism evidence="4 5">
    <name type="scientific">Bianquea renquensis</name>
    <dbReference type="NCBI Taxonomy" id="2763661"/>
    <lineage>
        <taxon>Bacteria</taxon>
        <taxon>Bacillati</taxon>
        <taxon>Bacillota</taxon>
        <taxon>Clostridia</taxon>
        <taxon>Eubacteriales</taxon>
        <taxon>Bianqueaceae</taxon>
        <taxon>Bianquea</taxon>
    </lineage>
</organism>
<dbReference type="PANTHER" id="PTHR43364">
    <property type="entry name" value="NADH-SPECIFIC METHYLGLYOXAL REDUCTASE-RELATED"/>
    <property type="match status" value="1"/>
</dbReference>
<evidence type="ECO:0000313" key="5">
    <source>
        <dbReference type="Proteomes" id="UP000657006"/>
    </source>
</evidence>
<dbReference type="GO" id="GO:0016491">
    <property type="term" value="F:oxidoreductase activity"/>
    <property type="evidence" value="ECO:0007669"/>
    <property type="project" value="UniProtKB-KW"/>
</dbReference>
<dbReference type="InterPro" id="IPR050523">
    <property type="entry name" value="AKR_Detox_Biosynth"/>
</dbReference>
<dbReference type="AlphaFoldDB" id="A0A926DTK8"/>
<keyword evidence="1" id="KW-0560">Oxidoreductase</keyword>
<accession>A0A926DTK8</accession>
<dbReference type="InterPro" id="IPR023210">
    <property type="entry name" value="NADP_OxRdtase_dom"/>
</dbReference>
<reference evidence="4" key="1">
    <citation type="submission" date="2020-08" db="EMBL/GenBank/DDBJ databases">
        <title>Genome public.</title>
        <authorList>
            <person name="Liu C."/>
            <person name="Sun Q."/>
        </authorList>
    </citation>
    <scope>NUCLEOTIDE SEQUENCE</scope>
    <source>
        <strain evidence="4">NSJ-32</strain>
    </source>
</reference>
<dbReference type="Gene3D" id="3.20.20.100">
    <property type="entry name" value="NADP-dependent oxidoreductase domain"/>
    <property type="match status" value="1"/>
</dbReference>
<keyword evidence="5" id="KW-1185">Reference proteome</keyword>
<name>A0A926DTK8_9FIRM</name>
<dbReference type="EMBL" id="JACRSQ010000007">
    <property type="protein sequence ID" value="MBC8543119.1"/>
    <property type="molecule type" value="Genomic_DNA"/>
</dbReference>
<evidence type="ECO:0000256" key="1">
    <source>
        <dbReference type="ARBA" id="ARBA00023002"/>
    </source>
</evidence>
<feature type="region of interest" description="Disordered" evidence="2">
    <location>
        <begin position="323"/>
        <end position="347"/>
    </location>
</feature>
<evidence type="ECO:0000256" key="2">
    <source>
        <dbReference type="SAM" id="MobiDB-lite"/>
    </source>
</evidence>
<dbReference type="SUPFAM" id="SSF51430">
    <property type="entry name" value="NAD(P)-linked oxidoreductase"/>
    <property type="match status" value="1"/>
</dbReference>
<gene>
    <name evidence="4" type="ORF">H8730_06140</name>
</gene>
<sequence>MIKRVIKGTNLQIAPIVLGTADFGTAIDKDTAYALLDMFYAQGGTMVDTARVYGNWVSGMHSPSEKLIGRWLADRRLEGQMLLSTKGAHPDLRSMETPRMSRREVEEDLDGSLTDLGVARIDLYWLHRDDTSRPVEEIVLMMNDFVQRGKIRYFGASNWTAARLEAANTFASSHGMQGFCADQLMYSLATVNPHEIGDQTLVAMNTASREYHEKTALPVFAYSSQAGGYFTKLVEHKVPDGLQRKYGNTANMAIFEMLSEMKRHYAGSSEGTLALAYLLGQSKFTCFPIVGCRTSQQLADSLRACQFILQPRDIQRLYVASQHNQNGSQMPQVRRDKGTSKKIKIHS</sequence>
<evidence type="ECO:0000313" key="4">
    <source>
        <dbReference type="EMBL" id="MBC8543119.1"/>
    </source>
</evidence>
<protein>
    <submittedName>
        <fullName evidence="4">Aldo/keto reductase</fullName>
    </submittedName>
</protein>
<dbReference type="InterPro" id="IPR036812">
    <property type="entry name" value="NAD(P)_OxRdtase_dom_sf"/>
</dbReference>
<dbReference type="GO" id="GO:0005829">
    <property type="term" value="C:cytosol"/>
    <property type="evidence" value="ECO:0007669"/>
    <property type="project" value="TreeGrafter"/>
</dbReference>
<dbReference type="CDD" id="cd19082">
    <property type="entry name" value="AKR_AKR10A1_2"/>
    <property type="match status" value="1"/>
</dbReference>
<dbReference type="RefSeq" id="WP_177717513.1">
    <property type="nucleotide sequence ID" value="NZ_JACRSQ010000007.1"/>
</dbReference>
<dbReference type="PANTHER" id="PTHR43364:SF4">
    <property type="entry name" value="NAD(P)-LINKED OXIDOREDUCTASE SUPERFAMILY PROTEIN"/>
    <property type="match status" value="1"/>
</dbReference>
<evidence type="ECO:0000259" key="3">
    <source>
        <dbReference type="Pfam" id="PF00248"/>
    </source>
</evidence>
<dbReference type="Pfam" id="PF00248">
    <property type="entry name" value="Aldo_ket_red"/>
    <property type="match status" value="1"/>
</dbReference>
<feature type="domain" description="NADP-dependent oxidoreductase" evidence="3">
    <location>
        <begin position="15"/>
        <end position="317"/>
    </location>
</feature>